<proteinExistence type="predicted"/>
<gene>
    <name evidence="1" type="ORF">UFOVP20_10</name>
</gene>
<sequence length="184" mass="19832">MKELYSAFVKAQAQISKAAKDSTNPHFKSKYADLESVIDAVKPALIANGLAFIQKYHDCEDGVRVETVIIHESGQELSCGTLHIPANKRDAQGFGSAASYAKRYSLQSALGVAASDDDGNLAVKSVQPVKVSLDLEQVDSEMMACKTEAELQQVAKKYWSAADAGERAHIKAIGASMKEELNNV</sequence>
<name>A0A6J5KNV3_9CAUD</name>
<dbReference type="InterPro" id="IPR007499">
    <property type="entry name" value="ERF_bacteria_virus"/>
</dbReference>
<protein>
    <submittedName>
        <fullName evidence="1">Essential recombination function protein</fullName>
    </submittedName>
</protein>
<dbReference type="Pfam" id="PF04404">
    <property type="entry name" value="ERF"/>
    <property type="match status" value="1"/>
</dbReference>
<organism evidence="1">
    <name type="scientific">uncultured Caudovirales phage</name>
    <dbReference type="NCBI Taxonomy" id="2100421"/>
    <lineage>
        <taxon>Viruses</taxon>
        <taxon>Duplodnaviria</taxon>
        <taxon>Heunggongvirae</taxon>
        <taxon>Uroviricota</taxon>
        <taxon>Caudoviricetes</taxon>
        <taxon>Peduoviridae</taxon>
        <taxon>Maltschvirus</taxon>
        <taxon>Maltschvirus maltsch</taxon>
    </lineage>
</organism>
<reference evidence="1" key="1">
    <citation type="submission" date="2020-04" db="EMBL/GenBank/DDBJ databases">
        <authorList>
            <person name="Chiriac C."/>
            <person name="Salcher M."/>
            <person name="Ghai R."/>
            <person name="Kavagutti S V."/>
        </authorList>
    </citation>
    <scope>NUCLEOTIDE SEQUENCE</scope>
</reference>
<accession>A0A6J5KNV3</accession>
<dbReference type="EMBL" id="LR796156">
    <property type="protein sequence ID" value="CAB4121810.1"/>
    <property type="molecule type" value="Genomic_DNA"/>
</dbReference>
<evidence type="ECO:0000313" key="1">
    <source>
        <dbReference type="EMBL" id="CAB4121810.1"/>
    </source>
</evidence>